<dbReference type="AlphaFoldDB" id="A0A401PFY7"/>
<keyword evidence="4" id="KW-0165">Cleavage on pair of basic residues</keyword>
<dbReference type="OrthoDB" id="9837731at2759"/>
<dbReference type="PANTHER" id="PTHR15035:SF9">
    <property type="entry name" value="CORTICOLIBERIN"/>
    <property type="match status" value="1"/>
</dbReference>
<organism evidence="10 11">
    <name type="scientific">Scyliorhinus torazame</name>
    <name type="common">Cloudy catshark</name>
    <name type="synonym">Catulus torazame</name>
    <dbReference type="NCBI Taxonomy" id="75743"/>
    <lineage>
        <taxon>Eukaryota</taxon>
        <taxon>Metazoa</taxon>
        <taxon>Chordata</taxon>
        <taxon>Craniata</taxon>
        <taxon>Vertebrata</taxon>
        <taxon>Chondrichthyes</taxon>
        <taxon>Elasmobranchii</taxon>
        <taxon>Galeomorphii</taxon>
        <taxon>Galeoidea</taxon>
        <taxon>Carcharhiniformes</taxon>
        <taxon>Scyliorhinidae</taxon>
        <taxon>Scyliorhinus</taxon>
    </lineage>
</organism>
<evidence type="ECO:0000313" key="10">
    <source>
        <dbReference type="EMBL" id="GCB72025.1"/>
    </source>
</evidence>
<dbReference type="GO" id="GO:0005576">
    <property type="term" value="C:extracellular region"/>
    <property type="evidence" value="ECO:0007669"/>
    <property type="project" value="UniProtKB-SubCell"/>
</dbReference>
<name>A0A401PFY7_SCYTO</name>
<dbReference type="SMART" id="SM00039">
    <property type="entry name" value="CRF"/>
    <property type="match status" value="1"/>
</dbReference>
<dbReference type="GO" id="GO:0005179">
    <property type="term" value="F:hormone activity"/>
    <property type="evidence" value="ECO:0007669"/>
    <property type="project" value="UniProtKB-KW"/>
</dbReference>
<dbReference type="InterPro" id="IPR003620">
    <property type="entry name" value="Urocortin_CRF"/>
</dbReference>
<evidence type="ECO:0000256" key="5">
    <source>
        <dbReference type="ARBA" id="ARBA00022702"/>
    </source>
</evidence>
<evidence type="ECO:0000256" key="3">
    <source>
        <dbReference type="ARBA" id="ARBA00022525"/>
    </source>
</evidence>
<reference evidence="10 11" key="1">
    <citation type="journal article" date="2018" name="Nat. Ecol. Evol.">
        <title>Shark genomes provide insights into elasmobranch evolution and the origin of vertebrates.</title>
        <authorList>
            <person name="Hara Y"/>
            <person name="Yamaguchi K"/>
            <person name="Onimaru K"/>
            <person name="Kadota M"/>
            <person name="Koyanagi M"/>
            <person name="Keeley SD"/>
            <person name="Tatsumi K"/>
            <person name="Tanaka K"/>
            <person name="Motone F"/>
            <person name="Kageyama Y"/>
            <person name="Nozu R"/>
            <person name="Adachi N"/>
            <person name="Nishimura O"/>
            <person name="Nakagawa R"/>
            <person name="Tanegashima C"/>
            <person name="Kiyatake I"/>
            <person name="Matsumoto R"/>
            <person name="Murakumo K"/>
            <person name="Nishida K"/>
            <person name="Terakita A"/>
            <person name="Kuratani S"/>
            <person name="Sato K"/>
            <person name="Hyodo S Kuraku.S."/>
        </authorList>
    </citation>
    <scope>NUCLEOTIDE SEQUENCE [LARGE SCALE GENOMIC DNA]</scope>
</reference>
<dbReference type="Pfam" id="PF00473">
    <property type="entry name" value="CRF"/>
    <property type="match status" value="1"/>
</dbReference>
<evidence type="ECO:0000256" key="7">
    <source>
        <dbReference type="ARBA" id="ARBA00022815"/>
    </source>
</evidence>
<keyword evidence="6 8" id="KW-0732">Signal</keyword>
<evidence type="ECO:0000256" key="8">
    <source>
        <dbReference type="SAM" id="SignalP"/>
    </source>
</evidence>
<proteinExistence type="inferred from homology"/>
<feature type="domain" description="Corticotropin-releasing factor" evidence="9">
    <location>
        <begin position="117"/>
        <end position="156"/>
    </location>
</feature>
<dbReference type="InterPro" id="IPR018446">
    <property type="entry name" value="Corticotropin-releasing_fac_CS"/>
</dbReference>
<evidence type="ECO:0000256" key="2">
    <source>
        <dbReference type="ARBA" id="ARBA00009287"/>
    </source>
</evidence>
<keyword evidence="3" id="KW-0964">Secreted</keyword>
<dbReference type="EMBL" id="BFAA01002022">
    <property type="protein sequence ID" value="GCB72025.1"/>
    <property type="molecule type" value="Genomic_DNA"/>
</dbReference>
<dbReference type="PANTHER" id="PTHR15035">
    <property type="entry name" value="CORTICOLIBERIN/UROCORTIN"/>
    <property type="match status" value="1"/>
</dbReference>
<evidence type="ECO:0000256" key="1">
    <source>
        <dbReference type="ARBA" id="ARBA00004613"/>
    </source>
</evidence>
<feature type="chain" id="PRO_5019433164" description="Corticotropin-releasing factor domain-containing protein" evidence="8">
    <location>
        <begin position="23"/>
        <end position="158"/>
    </location>
</feature>
<dbReference type="PROSITE" id="PS00511">
    <property type="entry name" value="CRF"/>
    <property type="match status" value="1"/>
</dbReference>
<dbReference type="InterPro" id="IPR000187">
    <property type="entry name" value="CRF"/>
</dbReference>
<evidence type="ECO:0000313" key="11">
    <source>
        <dbReference type="Proteomes" id="UP000288216"/>
    </source>
</evidence>
<evidence type="ECO:0000259" key="9">
    <source>
        <dbReference type="SMART" id="SM00039"/>
    </source>
</evidence>
<accession>A0A401PFY7</accession>
<dbReference type="Proteomes" id="UP000288216">
    <property type="component" value="Unassembled WGS sequence"/>
</dbReference>
<comment type="caution">
    <text evidence="10">The sequence shown here is derived from an EMBL/GenBank/DDBJ whole genome shotgun (WGS) entry which is preliminary data.</text>
</comment>
<feature type="signal peptide" evidence="8">
    <location>
        <begin position="1"/>
        <end position="22"/>
    </location>
</feature>
<dbReference type="STRING" id="75743.A0A401PFY7"/>
<sequence length="158" mass="17413">MKTPVLLCTAIFLIAFLPSAECRAFESPASTPNGADPQSGLQSRLPLWIRIGEEYLLHLGKPAKGGPPAAPTPRDMALSDRAFSMQVNALQPPPKDQVDSGFRDEADQMMGRGKRLDDPPISLDLTFHLLREVLQMARAEQQARQAHSNRKIMELIGK</sequence>
<keyword evidence="11" id="KW-1185">Reference proteome</keyword>
<dbReference type="OMA" id="EMMEMSK"/>
<dbReference type="PRINTS" id="PR01612">
    <property type="entry name" value="CRFFAMILY"/>
</dbReference>
<keyword evidence="7" id="KW-0027">Amidation</keyword>
<keyword evidence="5" id="KW-0372">Hormone</keyword>
<gene>
    <name evidence="10" type="ORF">scyTo_2000084</name>
</gene>
<evidence type="ECO:0000256" key="6">
    <source>
        <dbReference type="ARBA" id="ARBA00022729"/>
    </source>
</evidence>
<dbReference type="Gene3D" id="6.10.250.1920">
    <property type="match status" value="1"/>
</dbReference>
<comment type="subcellular location">
    <subcellularLocation>
        <location evidence="1">Secreted</location>
    </subcellularLocation>
</comment>
<evidence type="ECO:0000256" key="4">
    <source>
        <dbReference type="ARBA" id="ARBA00022685"/>
    </source>
</evidence>
<comment type="similarity">
    <text evidence="2">Belongs to the sauvagine/corticotropin-releasing factor/urotensin I family.</text>
</comment>
<protein>
    <recommendedName>
        <fullName evidence="9">Corticotropin-releasing factor domain-containing protein</fullName>
    </recommendedName>
</protein>